<feature type="transmembrane region" description="Helical" evidence="11">
    <location>
        <begin position="318"/>
        <end position="337"/>
    </location>
</feature>
<dbReference type="EMBL" id="SOZI01000005">
    <property type="protein sequence ID" value="TNY24095.1"/>
    <property type="molecule type" value="Genomic_DNA"/>
</dbReference>
<keyword evidence="8 11" id="KW-0472">Membrane</keyword>
<evidence type="ECO:0000256" key="6">
    <source>
        <dbReference type="ARBA" id="ARBA00022989"/>
    </source>
</evidence>
<keyword evidence="4" id="KW-0999">Mitochondrion inner membrane</keyword>
<dbReference type="CDD" id="cd20069">
    <property type="entry name" value="5TM_Oxa1-like"/>
    <property type="match status" value="1"/>
</dbReference>
<dbReference type="Proteomes" id="UP000311382">
    <property type="component" value="Unassembled WGS sequence"/>
</dbReference>
<gene>
    <name evidence="13" type="ORF">DMC30DRAFT_387999</name>
</gene>
<dbReference type="STRING" id="5288.A0A5C5G4Z4"/>
<evidence type="ECO:0000256" key="11">
    <source>
        <dbReference type="SAM" id="Phobius"/>
    </source>
</evidence>
<dbReference type="GO" id="GO:0005743">
    <property type="term" value="C:mitochondrial inner membrane"/>
    <property type="evidence" value="ECO:0007669"/>
    <property type="project" value="UniProtKB-SubCell"/>
</dbReference>
<sequence>MACAAAPARALRTALVRGPQRSHSAVLFAARPSTLVSAASPFSPLRPSSSPFAPALTARRTFASTASASAWFPSLGFGGGNKQATTEAPTEAAAAAAAPPPPASFVAEPVDPATTVAEPAPAPEVTAFDAAAAAPAPAQEGAAGGVQNVYDGIVTGSLDLSSLAGSFGPHPIMRLQSLFLHLHESFPLLGHPGLQWALLIPVVTLFLRLLLFPFQVRAQSNAARLAIIQPEMLKGMNKLKDAKARGDFHAMQAAQMETQALMKKHDVNPLRNLVFPLAQAAVFTCMFFALRGLANAGLLSMQTEGFGWVTDLTKADPYYLLPVTSTALTLATLETGVDSTTQVQTSTTKNMKMIFRVMLVGALPFIAYFPAALLVYWTTNNFLSLVQSTLLKTPFMRSLLSIPTPPPKPQPGDPNYVPEPSFSEAFKNMQVGAREKWEETQESARKQAELDARFKNAASARAEVYTPRKARARDVSPEGVREVAAELLETGAAERPAVIRAERVGDAEAERARRVAEARRRRLQGRK</sequence>
<evidence type="ECO:0000256" key="5">
    <source>
        <dbReference type="ARBA" id="ARBA00022946"/>
    </source>
</evidence>
<feature type="transmembrane region" description="Helical" evidence="11">
    <location>
        <begin position="273"/>
        <end position="298"/>
    </location>
</feature>
<evidence type="ECO:0000256" key="9">
    <source>
        <dbReference type="RuleBase" id="RU003945"/>
    </source>
</evidence>
<dbReference type="NCBIfam" id="TIGR03592">
    <property type="entry name" value="yidC_oxa1_cterm"/>
    <property type="match status" value="1"/>
</dbReference>
<dbReference type="InterPro" id="IPR028055">
    <property type="entry name" value="YidC/Oxa/ALB_C"/>
</dbReference>
<organism evidence="13 14">
    <name type="scientific">Rhodotorula diobovata</name>
    <dbReference type="NCBI Taxonomy" id="5288"/>
    <lineage>
        <taxon>Eukaryota</taxon>
        <taxon>Fungi</taxon>
        <taxon>Dikarya</taxon>
        <taxon>Basidiomycota</taxon>
        <taxon>Pucciniomycotina</taxon>
        <taxon>Microbotryomycetes</taxon>
        <taxon>Sporidiobolales</taxon>
        <taxon>Sporidiobolaceae</taxon>
        <taxon>Rhodotorula</taxon>
    </lineage>
</organism>
<reference evidence="13 14" key="1">
    <citation type="submission" date="2019-03" db="EMBL/GenBank/DDBJ databases">
        <title>Rhodosporidium diobovatum UCD-FST 08-225 genome sequencing, assembly, and annotation.</title>
        <authorList>
            <person name="Fakankun I.U."/>
            <person name="Fristensky B."/>
            <person name="Levin D.B."/>
        </authorList>
    </citation>
    <scope>NUCLEOTIDE SEQUENCE [LARGE SCALE GENOMIC DNA]</scope>
    <source>
        <strain evidence="13 14">UCD-FST 08-225</strain>
    </source>
</reference>
<evidence type="ECO:0000256" key="10">
    <source>
        <dbReference type="SAM" id="MobiDB-lite"/>
    </source>
</evidence>
<evidence type="ECO:0000259" key="12">
    <source>
        <dbReference type="Pfam" id="PF02096"/>
    </source>
</evidence>
<evidence type="ECO:0000256" key="2">
    <source>
        <dbReference type="ARBA" id="ARBA00009877"/>
    </source>
</evidence>
<dbReference type="AlphaFoldDB" id="A0A5C5G4Z4"/>
<feature type="compositionally biased region" description="Low complexity" evidence="10">
    <location>
        <begin position="84"/>
        <end position="97"/>
    </location>
</feature>
<evidence type="ECO:0000313" key="13">
    <source>
        <dbReference type="EMBL" id="TNY24095.1"/>
    </source>
</evidence>
<dbReference type="PANTHER" id="PTHR12428:SF66">
    <property type="entry name" value="MITOCHONDRIAL INNER MEMBRANE PROTEIN OXA1L"/>
    <property type="match status" value="1"/>
</dbReference>
<proteinExistence type="inferred from homology"/>
<keyword evidence="6 11" id="KW-1133">Transmembrane helix</keyword>
<evidence type="ECO:0000256" key="1">
    <source>
        <dbReference type="ARBA" id="ARBA00004448"/>
    </source>
</evidence>
<evidence type="ECO:0000313" key="14">
    <source>
        <dbReference type="Proteomes" id="UP000311382"/>
    </source>
</evidence>
<comment type="similarity">
    <text evidence="2 9">Belongs to the OXA1/ALB3/YidC family.</text>
</comment>
<evidence type="ECO:0000256" key="8">
    <source>
        <dbReference type="ARBA" id="ARBA00023136"/>
    </source>
</evidence>
<feature type="domain" description="Membrane insertase YidC/Oxa/ALB C-terminal" evidence="12">
    <location>
        <begin position="196"/>
        <end position="391"/>
    </location>
</feature>
<comment type="subcellular location">
    <subcellularLocation>
        <location evidence="9">Membrane</location>
        <topology evidence="9">Multi-pass membrane protein</topology>
    </subcellularLocation>
    <subcellularLocation>
        <location evidence="1">Mitochondrion inner membrane</location>
        <topology evidence="1">Multi-pass membrane protein</topology>
    </subcellularLocation>
</comment>
<feature type="transmembrane region" description="Helical" evidence="11">
    <location>
        <begin position="194"/>
        <end position="214"/>
    </location>
</feature>
<evidence type="ECO:0000256" key="7">
    <source>
        <dbReference type="ARBA" id="ARBA00023128"/>
    </source>
</evidence>
<dbReference type="PANTHER" id="PTHR12428">
    <property type="entry name" value="OXA1"/>
    <property type="match status" value="1"/>
</dbReference>
<name>A0A5C5G4Z4_9BASI</name>
<dbReference type="Pfam" id="PF02096">
    <property type="entry name" value="60KD_IMP"/>
    <property type="match status" value="1"/>
</dbReference>
<dbReference type="GO" id="GO:0032979">
    <property type="term" value="P:protein insertion into mitochondrial inner membrane from matrix"/>
    <property type="evidence" value="ECO:0007669"/>
    <property type="project" value="TreeGrafter"/>
</dbReference>
<evidence type="ECO:0000256" key="3">
    <source>
        <dbReference type="ARBA" id="ARBA00022692"/>
    </source>
</evidence>
<protein>
    <submittedName>
        <fullName evidence="13">60Kd inner membrane protein-domain-containing protein</fullName>
    </submittedName>
</protein>
<feature type="region of interest" description="Disordered" evidence="10">
    <location>
        <begin position="81"/>
        <end position="103"/>
    </location>
</feature>
<dbReference type="GO" id="GO:0032977">
    <property type="term" value="F:membrane insertase activity"/>
    <property type="evidence" value="ECO:0007669"/>
    <property type="project" value="InterPro"/>
</dbReference>
<keyword evidence="3 9" id="KW-0812">Transmembrane</keyword>
<feature type="transmembrane region" description="Helical" evidence="11">
    <location>
        <begin position="357"/>
        <end position="377"/>
    </location>
</feature>
<keyword evidence="14" id="KW-1185">Reference proteome</keyword>
<dbReference type="OrthoDB" id="2148490at2759"/>
<keyword evidence="7" id="KW-0496">Mitochondrion</keyword>
<dbReference type="InterPro" id="IPR001708">
    <property type="entry name" value="YidC/ALB3/OXA1/COX18"/>
</dbReference>
<keyword evidence="5" id="KW-0809">Transit peptide</keyword>
<evidence type="ECO:0000256" key="4">
    <source>
        <dbReference type="ARBA" id="ARBA00022792"/>
    </source>
</evidence>
<comment type="caution">
    <text evidence="13">The sequence shown here is derived from an EMBL/GenBank/DDBJ whole genome shotgun (WGS) entry which is preliminary data.</text>
</comment>
<accession>A0A5C5G4Z4</accession>